<feature type="compositionally biased region" description="Low complexity" evidence="1">
    <location>
        <begin position="1"/>
        <end position="12"/>
    </location>
</feature>
<feature type="compositionally biased region" description="Basic and acidic residues" evidence="1">
    <location>
        <begin position="184"/>
        <end position="199"/>
    </location>
</feature>
<reference evidence="2 3" key="1">
    <citation type="submission" date="2012-04" db="EMBL/GenBank/DDBJ databases">
        <title>The Genome Sequence of Saprolegnia declina VS20.</title>
        <authorList>
            <consortium name="The Broad Institute Genome Sequencing Platform"/>
            <person name="Russ C."/>
            <person name="Nusbaum C."/>
            <person name="Tyler B."/>
            <person name="van West P."/>
            <person name="Dieguez-Uribeondo J."/>
            <person name="de Bruijn I."/>
            <person name="Tripathy S."/>
            <person name="Jiang R."/>
            <person name="Young S.K."/>
            <person name="Zeng Q."/>
            <person name="Gargeya S."/>
            <person name="Fitzgerald M."/>
            <person name="Haas B."/>
            <person name="Abouelleil A."/>
            <person name="Alvarado L."/>
            <person name="Arachchi H.M."/>
            <person name="Berlin A."/>
            <person name="Chapman S.B."/>
            <person name="Goldberg J."/>
            <person name="Griggs A."/>
            <person name="Gujja S."/>
            <person name="Hansen M."/>
            <person name="Howarth C."/>
            <person name="Imamovic A."/>
            <person name="Larimer J."/>
            <person name="McCowen C."/>
            <person name="Montmayeur A."/>
            <person name="Murphy C."/>
            <person name="Neiman D."/>
            <person name="Pearson M."/>
            <person name="Priest M."/>
            <person name="Roberts A."/>
            <person name="Saif S."/>
            <person name="Shea T."/>
            <person name="Sisk P."/>
            <person name="Sykes S."/>
            <person name="Wortman J."/>
            <person name="Nusbaum C."/>
            <person name="Birren B."/>
        </authorList>
    </citation>
    <scope>NUCLEOTIDE SEQUENCE [LARGE SCALE GENOMIC DNA]</scope>
    <source>
        <strain evidence="2 3">VS20</strain>
    </source>
</reference>
<feature type="region of interest" description="Disordered" evidence="1">
    <location>
        <begin position="1"/>
        <end position="43"/>
    </location>
</feature>
<dbReference type="AlphaFoldDB" id="T0Q9L0"/>
<evidence type="ECO:0000313" key="2">
    <source>
        <dbReference type="EMBL" id="EQC34574.1"/>
    </source>
</evidence>
<gene>
    <name evidence="2" type="ORF">SDRG_07899</name>
</gene>
<organism evidence="2 3">
    <name type="scientific">Saprolegnia diclina (strain VS20)</name>
    <dbReference type="NCBI Taxonomy" id="1156394"/>
    <lineage>
        <taxon>Eukaryota</taxon>
        <taxon>Sar</taxon>
        <taxon>Stramenopiles</taxon>
        <taxon>Oomycota</taxon>
        <taxon>Saprolegniomycetes</taxon>
        <taxon>Saprolegniales</taxon>
        <taxon>Saprolegniaceae</taxon>
        <taxon>Saprolegnia</taxon>
    </lineage>
</organism>
<dbReference type="EMBL" id="JH767154">
    <property type="protein sequence ID" value="EQC34574.1"/>
    <property type="molecule type" value="Genomic_DNA"/>
</dbReference>
<feature type="compositionally biased region" description="Acidic residues" evidence="1">
    <location>
        <begin position="96"/>
        <end position="105"/>
    </location>
</feature>
<keyword evidence="3" id="KW-1185">Reference proteome</keyword>
<dbReference type="OrthoDB" id="543560at2759"/>
<feature type="compositionally biased region" description="Basic and acidic residues" evidence="1">
    <location>
        <begin position="156"/>
        <end position="169"/>
    </location>
</feature>
<dbReference type="RefSeq" id="XP_008611980.1">
    <property type="nucleotide sequence ID" value="XM_008613758.1"/>
</dbReference>
<dbReference type="VEuPathDB" id="FungiDB:SDRG_07899"/>
<accession>T0Q9L0</accession>
<protein>
    <submittedName>
        <fullName evidence="2">Uncharacterized protein</fullName>
    </submittedName>
</protein>
<dbReference type="eggNOG" id="ENOG502SCNU">
    <property type="taxonomic scope" value="Eukaryota"/>
</dbReference>
<dbReference type="InParanoid" id="T0Q9L0"/>
<proteinExistence type="predicted"/>
<dbReference type="GeneID" id="19948626"/>
<name>T0Q9L0_SAPDV</name>
<sequence>MASSSTSSPMSALLGAEYSDSSSSDDEAAPTTAPRAVAKQSGIALPSVDDVFATTQRPTFLDKPVAATMNVFDVEEKPVAATMNVFDVEEKRVAGNDDDDADDDRDAAAPLSNQPTSPKGRIVNSIEEFPGLSSPTRSMPKKRTRGQPATAAPSKRKADDKPSGKDRVKAQRLKGQSGIGSDFRGWKSETEMQLRQQYD</sequence>
<evidence type="ECO:0000313" key="3">
    <source>
        <dbReference type="Proteomes" id="UP000030762"/>
    </source>
</evidence>
<evidence type="ECO:0000256" key="1">
    <source>
        <dbReference type="SAM" id="MobiDB-lite"/>
    </source>
</evidence>
<dbReference type="Proteomes" id="UP000030762">
    <property type="component" value="Unassembled WGS sequence"/>
</dbReference>
<feature type="region of interest" description="Disordered" evidence="1">
    <location>
        <begin position="90"/>
        <end position="199"/>
    </location>
</feature>